<protein>
    <recommendedName>
        <fullName evidence="2">Ras-associating domain-containing protein</fullName>
    </recommendedName>
</protein>
<dbReference type="PANTHER" id="PTHR11243:SF4">
    <property type="entry name" value="GROWTH FACTOR RECEPTOR-BOUND PROTEIN 10"/>
    <property type="match status" value="1"/>
</dbReference>
<dbReference type="Gene3D" id="3.10.20.90">
    <property type="entry name" value="Phosphatidylinositol 3-kinase Catalytic Subunit, Chain A, domain 1"/>
    <property type="match status" value="1"/>
</dbReference>
<organism evidence="3 4">
    <name type="scientific">Staurois parvus</name>
    <dbReference type="NCBI Taxonomy" id="386267"/>
    <lineage>
        <taxon>Eukaryota</taxon>
        <taxon>Metazoa</taxon>
        <taxon>Chordata</taxon>
        <taxon>Craniata</taxon>
        <taxon>Vertebrata</taxon>
        <taxon>Euteleostomi</taxon>
        <taxon>Amphibia</taxon>
        <taxon>Batrachia</taxon>
        <taxon>Anura</taxon>
        <taxon>Neobatrachia</taxon>
        <taxon>Ranoidea</taxon>
        <taxon>Ranidae</taxon>
        <taxon>Staurois</taxon>
    </lineage>
</organism>
<dbReference type="PANTHER" id="PTHR11243">
    <property type="entry name" value="GROWTH FACTOR RECEPTOR-BOUND PROTEIN"/>
    <property type="match status" value="1"/>
</dbReference>
<dbReference type="EMBL" id="CATNWA010020888">
    <property type="protein sequence ID" value="CAI9620261.1"/>
    <property type="molecule type" value="Genomic_DNA"/>
</dbReference>
<dbReference type="PROSITE" id="PS50200">
    <property type="entry name" value="RA"/>
    <property type="match status" value="1"/>
</dbReference>
<proteinExistence type="predicted"/>
<dbReference type="Proteomes" id="UP001162483">
    <property type="component" value="Unassembled WGS sequence"/>
</dbReference>
<gene>
    <name evidence="3" type="ORF">SPARVUS_LOCUS15960090</name>
</gene>
<accession>A0ABN9HEL9</accession>
<sequence>LCTPAGSPVLAPGSLPQNQPASKKSVVKVYSEDGTSKMVEILADMTARDFCQLLIYKSHCVDDNSWTLVEHHPHLGLERCLEDHELVVQIQSMMSSESKFLF</sequence>
<dbReference type="InterPro" id="IPR029071">
    <property type="entry name" value="Ubiquitin-like_domsf"/>
</dbReference>
<feature type="non-terminal residue" evidence="3">
    <location>
        <position position="1"/>
    </location>
</feature>
<dbReference type="InterPro" id="IPR000159">
    <property type="entry name" value="RA_dom"/>
</dbReference>
<evidence type="ECO:0000256" key="1">
    <source>
        <dbReference type="SAM" id="MobiDB-lite"/>
    </source>
</evidence>
<feature type="non-terminal residue" evidence="3">
    <location>
        <position position="102"/>
    </location>
</feature>
<keyword evidence="4" id="KW-1185">Reference proteome</keyword>
<evidence type="ECO:0000313" key="4">
    <source>
        <dbReference type="Proteomes" id="UP001162483"/>
    </source>
</evidence>
<dbReference type="InterPro" id="IPR039664">
    <property type="entry name" value="GRB/APBB1IP"/>
</dbReference>
<name>A0ABN9HEL9_9NEOB</name>
<dbReference type="Pfam" id="PF21989">
    <property type="entry name" value="RA_2"/>
    <property type="match status" value="1"/>
</dbReference>
<dbReference type="SUPFAM" id="SSF54236">
    <property type="entry name" value="Ubiquitin-like"/>
    <property type="match status" value="1"/>
</dbReference>
<evidence type="ECO:0000259" key="2">
    <source>
        <dbReference type="PROSITE" id="PS50200"/>
    </source>
</evidence>
<feature type="region of interest" description="Disordered" evidence="1">
    <location>
        <begin position="1"/>
        <end position="22"/>
    </location>
</feature>
<dbReference type="SMART" id="SM00314">
    <property type="entry name" value="RA"/>
    <property type="match status" value="1"/>
</dbReference>
<reference evidence="3" key="1">
    <citation type="submission" date="2023-05" db="EMBL/GenBank/DDBJ databases">
        <authorList>
            <person name="Stuckert A."/>
        </authorList>
    </citation>
    <scope>NUCLEOTIDE SEQUENCE</scope>
</reference>
<feature type="domain" description="Ras-associating" evidence="2">
    <location>
        <begin position="23"/>
        <end position="102"/>
    </location>
</feature>
<evidence type="ECO:0000313" key="3">
    <source>
        <dbReference type="EMBL" id="CAI9620261.1"/>
    </source>
</evidence>
<comment type="caution">
    <text evidence="3">The sequence shown here is derived from an EMBL/GenBank/DDBJ whole genome shotgun (WGS) entry which is preliminary data.</text>
</comment>